<proteinExistence type="predicted"/>
<gene>
    <name evidence="2" type="ORF">PLEPLA_LOCUS11216</name>
</gene>
<comment type="caution">
    <text evidence="2">The sequence shown here is derived from an EMBL/GenBank/DDBJ whole genome shotgun (WGS) entry which is preliminary data.</text>
</comment>
<evidence type="ECO:0000313" key="2">
    <source>
        <dbReference type="EMBL" id="CAB1423298.1"/>
    </source>
</evidence>
<evidence type="ECO:0000313" key="3">
    <source>
        <dbReference type="Proteomes" id="UP001153269"/>
    </source>
</evidence>
<dbReference type="AlphaFoldDB" id="A0A9N7U4N7"/>
<dbReference type="EMBL" id="CADEAL010000646">
    <property type="protein sequence ID" value="CAB1423298.1"/>
    <property type="molecule type" value="Genomic_DNA"/>
</dbReference>
<dbReference type="Proteomes" id="UP001153269">
    <property type="component" value="Unassembled WGS sequence"/>
</dbReference>
<feature type="region of interest" description="Disordered" evidence="1">
    <location>
        <begin position="26"/>
        <end position="96"/>
    </location>
</feature>
<protein>
    <submittedName>
        <fullName evidence="2">Uncharacterized protein</fullName>
    </submittedName>
</protein>
<organism evidence="2 3">
    <name type="scientific">Pleuronectes platessa</name>
    <name type="common">European plaice</name>
    <dbReference type="NCBI Taxonomy" id="8262"/>
    <lineage>
        <taxon>Eukaryota</taxon>
        <taxon>Metazoa</taxon>
        <taxon>Chordata</taxon>
        <taxon>Craniata</taxon>
        <taxon>Vertebrata</taxon>
        <taxon>Euteleostomi</taxon>
        <taxon>Actinopterygii</taxon>
        <taxon>Neopterygii</taxon>
        <taxon>Teleostei</taxon>
        <taxon>Neoteleostei</taxon>
        <taxon>Acanthomorphata</taxon>
        <taxon>Carangaria</taxon>
        <taxon>Pleuronectiformes</taxon>
        <taxon>Pleuronectoidei</taxon>
        <taxon>Pleuronectidae</taxon>
        <taxon>Pleuronectes</taxon>
    </lineage>
</organism>
<accession>A0A9N7U4N7</accession>
<reference evidence="2" key="1">
    <citation type="submission" date="2020-03" db="EMBL/GenBank/DDBJ databases">
        <authorList>
            <person name="Weist P."/>
        </authorList>
    </citation>
    <scope>NUCLEOTIDE SEQUENCE</scope>
</reference>
<feature type="compositionally biased region" description="Basic and acidic residues" evidence="1">
    <location>
        <begin position="46"/>
        <end position="55"/>
    </location>
</feature>
<evidence type="ECO:0000256" key="1">
    <source>
        <dbReference type="SAM" id="MobiDB-lite"/>
    </source>
</evidence>
<keyword evidence="3" id="KW-1185">Reference proteome</keyword>
<name>A0A9N7U4N7_PLEPL</name>
<sequence>MEQTKKSRLLALRSFLAVKGILKEATGRKQKRRRMLGRGGASVAEPRIRSPELDSFKLQPPNDTLTAEQPTPLDGCDPSGAEETAEEPPASRLKGG</sequence>